<sequence length="121" mass="13059">VHSEVNLGQGELTDPRAVLQVIQQFVSKYRLLGDKTAAAAKNLGRTSSELGREANKAIKATTKTAERLAPQSGNLKKYTDYVEKMEDSPIAKRLDGMPAKVAKEGTKATKEAVGGDDDKKD</sequence>
<accession>A0ABW3MI31</accession>
<feature type="non-terminal residue" evidence="2">
    <location>
        <position position="1"/>
    </location>
</feature>
<keyword evidence="3" id="KW-1185">Reference proteome</keyword>
<protein>
    <submittedName>
        <fullName evidence="2">Uncharacterized protein</fullName>
    </submittedName>
</protein>
<evidence type="ECO:0000313" key="3">
    <source>
        <dbReference type="Proteomes" id="UP001597045"/>
    </source>
</evidence>
<proteinExistence type="predicted"/>
<comment type="caution">
    <text evidence="2">The sequence shown here is derived from an EMBL/GenBank/DDBJ whole genome shotgun (WGS) entry which is preliminary data.</text>
</comment>
<gene>
    <name evidence="2" type="ORF">ACFQ1S_34295</name>
</gene>
<evidence type="ECO:0000313" key="2">
    <source>
        <dbReference type="EMBL" id="MFD1050236.1"/>
    </source>
</evidence>
<reference evidence="3" key="1">
    <citation type="journal article" date="2019" name="Int. J. Syst. Evol. Microbiol.">
        <title>The Global Catalogue of Microorganisms (GCM) 10K type strain sequencing project: providing services to taxonomists for standard genome sequencing and annotation.</title>
        <authorList>
            <consortium name="The Broad Institute Genomics Platform"/>
            <consortium name="The Broad Institute Genome Sequencing Center for Infectious Disease"/>
            <person name="Wu L."/>
            <person name="Ma J."/>
        </authorList>
    </citation>
    <scope>NUCLEOTIDE SEQUENCE [LARGE SCALE GENOMIC DNA]</scope>
    <source>
        <strain evidence="3">JCM 31486</strain>
    </source>
</reference>
<feature type="compositionally biased region" description="Basic and acidic residues" evidence="1">
    <location>
        <begin position="94"/>
        <end position="110"/>
    </location>
</feature>
<dbReference type="Proteomes" id="UP001597045">
    <property type="component" value="Unassembled WGS sequence"/>
</dbReference>
<feature type="region of interest" description="Disordered" evidence="1">
    <location>
        <begin position="94"/>
        <end position="121"/>
    </location>
</feature>
<dbReference type="EMBL" id="JBHTIS010002700">
    <property type="protein sequence ID" value="MFD1050236.1"/>
    <property type="molecule type" value="Genomic_DNA"/>
</dbReference>
<evidence type="ECO:0000256" key="1">
    <source>
        <dbReference type="SAM" id="MobiDB-lite"/>
    </source>
</evidence>
<name>A0ABW3MI31_9PSEU</name>
<organism evidence="2 3">
    <name type="scientific">Kibdelosporangium lantanae</name>
    <dbReference type="NCBI Taxonomy" id="1497396"/>
    <lineage>
        <taxon>Bacteria</taxon>
        <taxon>Bacillati</taxon>
        <taxon>Actinomycetota</taxon>
        <taxon>Actinomycetes</taxon>
        <taxon>Pseudonocardiales</taxon>
        <taxon>Pseudonocardiaceae</taxon>
        <taxon>Kibdelosporangium</taxon>
    </lineage>
</organism>